<keyword evidence="2" id="KW-0812">Transmembrane</keyword>
<gene>
    <name evidence="3" type="ORF">EDD36DRAFT_475669</name>
</gene>
<reference evidence="3" key="1">
    <citation type="journal article" date="2022" name="bioRxiv">
        <title>Deciphering the potential niche of two novel black yeast fungi from a biological soil crust based on their genomes, phenotypes, and melanin regulation.</title>
        <authorList>
            <consortium name="DOE Joint Genome Institute"/>
            <person name="Carr E.C."/>
            <person name="Barton Q."/>
            <person name="Grambo S."/>
            <person name="Sullivan M."/>
            <person name="Renfro C.M."/>
            <person name="Kuo A."/>
            <person name="Pangilinan J."/>
            <person name="Lipzen A."/>
            <person name="Keymanesh K."/>
            <person name="Savage E."/>
            <person name="Barry K."/>
            <person name="Grigoriev I.V."/>
            <person name="Riekhof W.R."/>
            <person name="Harris S.S."/>
        </authorList>
    </citation>
    <scope>NUCLEOTIDE SEQUENCE</scope>
    <source>
        <strain evidence="3">JF 03-4F</strain>
    </source>
</reference>
<sequence>MRKVGNCLGNSAGWNPLFSESRRGQYFDASKLWIVWLDEAKRTDDEDGNLPRDSSGEDMNDSSIIQDFMRGLQGSYVCDSEAKIVENFCDSTLLKLLWTGQLSDLQSPRNIWFARSYLDDMGCPRQRSQWLTPHDLFGKFGKDFTGGQDVPVTRGTCGPTQGASLAFPDNGDAGGPSTKAASWEVTKHSNWAPATIDQEHHSQPEPDHLLIFVNDPDPLSFCALIGTVSCHLASALSKTLYNHVASVATIEIDAWSGRFPTFQLLFALPYFAWRSSPEPFGNKRRTRTEQPLRRLRNVSLLSPHPDNVPSFLYEAQISCVIAGFDEWTWTAHCLVDSYFDGEAGENVQQYSKDATDGLHTNPFGYGLIDAQLLFNRAREFFLQVLAIRLSLVKGEWQRVVTNVKMSVCAYEARLIVAQKKHQYPLPRSRARAAAEDIRLDAEVWRSSEWLSTVTSITSDLSERLSHTVDACARFGQNDAVSFWDIHNITHNKKLLNSIQSAMQGLEGLRTELEAIIKRCEDFGRLLEIRIKLESIRMGNCQSELVKAGNEYAKASRGLADDNNKLARTTQKLSTIMMLYVSPIALTAGIFSMDENVIPFIPPNFASFVLMTFFFGVVGYFFQKYQDHLLKYWQNLQTSVGQLVHGHLTWIGVA</sequence>
<keyword evidence="2" id="KW-1133">Transmembrane helix</keyword>
<keyword evidence="2" id="KW-0472">Membrane</keyword>
<organism evidence="3 4">
    <name type="scientific">Exophiala viscosa</name>
    <dbReference type="NCBI Taxonomy" id="2486360"/>
    <lineage>
        <taxon>Eukaryota</taxon>
        <taxon>Fungi</taxon>
        <taxon>Dikarya</taxon>
        <taxon>Ascomycota</taxon>
        <taxon>Pezizomycotina</taxon>
        <taxon>Eurotiomycetes</taxon>
        <taxon>Chaetothyriomycetidae</taxon>
        <taxon>Chaetothyriales</taxon>
        <taxon>Herpotrichiellaceae</taxon>
        <taxon>Exophiala</taxon>
    </lineage>
</organism>
<evidence type="ECO:0000313" key="3">
    <source>
        <dbReference type="EMBL" id="KAI1611967.1"/>
    </source>
</evidence>
<dbReference type="AlphaFoldDB" id="A0AAN6DUP5"/>
<keyword evidence="4" id="KW-1185">Reference proteome</keyword>
<protein>
    <submittedName>
        <fullName evidence="3">Uncharacterized protein</fullName>
    </submittedName>
</protein>
<dbReference type="Proteomes" id="UP001203852">
    <property type="component" value="Unassembled WGS sequence"/>
</dbReference>
<dbReference type="EMBL" id="MU404355">
    <property type="protein sequence ID" value="KAI1611967.1"/>
    <property type="molecule type" value="Genomic_DNA"/>
</dbReference>
<evidence type="ECO:0000256" key="1">
    <source>
        <dbReference type="SAM" id="MobiDB-lite"/>
    </source>
</evidence>
<feature type="region of interest" description="Disordered" evidence="1">
    <location>
        <begin position="161"/>
        <end position="180"/>
    </location>
</feature>
<evidence type="ECO:0000313" key="4">
    <source>
        <dbReference type="Proteomes" id="UP001203852"/>
    </source>
</evidence>
<name>A0AAN6DUP5_9EURO</name>
<evidence type="ECO:0000256" key="2">
    <source>
        <dbReference type="SAM" id="Phobius"/>
    </source>
</evidence>
<feature type="transmembrane region" description="Helical" evidence="2">
    <location>
        <begin position="604"/>
        <end position="621"/>
    </location>
</feature>
<comment type="caution">
    <text evidence="3">The sequence shown here is derived from an EMBL/GenBank/DDBJ whole genome shotgun (WGS) entry which is preliminary data.</text>
</comment>
<accession>A0AAN6DUP5</accession>
<proteinExistence type="predicted"/>